<dbReference type="Gene3D" id="3.80.10.10">
    <property type="entry name" value="Ribonuclease Inhibitor"/>
    <property type="match status" value="1"/>
</dbReference>
<dbReference type="Pfam" id="PF00560">
    <property type="entry name" value="LRR_1"/>
    <property type="match status" value="2"/>
</dbReference>
<evidence type="ECO:0000313" key="2">
    <source>
        <dbReference type="EMBL" id="GMI27229.1"/>
    </source>
</evidence>
<sequence>MQQLASSTNSETWIHNEGWLEGSVSVCDWDLVGCDGSGRVKILALSFNNLTGSLPPEVSMLAALQDLDLEYNAISGPIPSSIGRLKVKQLGLGGNNFTLAPAELCDLPATAGTACDLSGNAFSCDLPTQCDLATTCGATCN</sequence>
<organism evidence="2 3">
    <name type="scientific">Tetraparma gracilis</name>
    <dbReference type="NCBI Taxonomy" id="2962635"/>
    <lineage>
        <taxon>Eukaryota</taxon>
        <taxon>Sar</taxon>
        <taxon>Stramenopiles</taxon>
        <taxon>Ochrophyta</taxon>
        <taxon>Bolidophyceae</taxon>
        <taxon>Parmales</taxon>
        <taxon>Triparmaceae</taxon>
        <taxon>Tetraparma</taxon>
    </lineage>
</organism>
<gene>
    <name evidence="2" type="ORF">TeGR_g3398</name>
</gene>
<evidence type="ECO:0000313" key="3">
    <source>
        <dbReference type="Proteomes" id="UP001165060"/>
    </source>
</evidence>
<name>A0ABQ6MIK4_9STRA</name>
<reference evidence="2 3" key="1">
    <citation type="journal article" date="2023" name="Commun. Biol.">
        <title>Genome analysis of Parmales, the sister group of diatoms, reveals the evolutionary specialization of diatoms from phago-mixotrophs to photoautotrophs.</title>
        <authorList>
            <person name="Ban H."/>
            <person name="Sato S."/>
            <person name="Yoshikawa S."/>
            <person name="Yamada K."/>
            <person name="Nakamura Y."/>
            <person name="Ichinomiya M."/>
            <person name="Sato N."/>
            <person name="Blanc-Mathieu R."/>
            <person name="Endo H."/>
            <person name="Kuwata A."/>
            <person name="Ogata H."/>
        </authorList>
    </citation>
    <scope>NUCLEOTIDE SEQUENCE [LARGE SCALE GENOMIC DNA]</scope>
</reference>
<comment type="caution">
    <text evidence="2">The sequence shown here is derived from an EMBL/GenBank/DDBJ whole genome shotgun (WGS) entry which is preliminary data.</text>
</comment>
<comment type="subcellular location">
    <subcellularLocation>
        <location evidence="1">Cell envelope</location>
    </subcellularLocation>
</comment>
<dbReference type="PANTHER" id="PTHR48059:SF30">
    <property type="entry name" value="OS06G0587000 PROTEIN"/>
    <property type="match status" value="1"/>
</dbReference>
<dbReference type="InterPro" id="IPR032675">
    <property type="entry name" value="LRR_dom_sf"/>
</dbReference>
<dbReference type="Proteomes" id="UP001165060">
    <property type="component" value="Unassembled WGS sequence"/>
</dbReference>
<dbReference type="EMBL" id="BRYB01002892">
    <property type="protein sequence ID" value="GMI27229.1"/>
    <property type="molecule type" value="Genomic_DNA"/>
</dbReference>
<dbReference type="PANTHER" id="PTHR48059">
    <property type="entry name" value="POLYGALACTURONASE INHIBITOR 1"/>
    <property type="match status" value="1"/>
</dbReference>
<proteinExistence type="predicted"/>
<dbReference type="SUPFAM" id="SSF52058">
    <property type="entry name" value="L domain-like"/>
    <property type="match status" value="1"/>
</dbReference>
<protein>
    <submittedName>
        <fullName evidence="2">Uncharacterized protein</fullName>
    </submittedName>
</protein>
<accession>A0ABQ6MIK4</accession>
<evidence type="ECO:0000256" key="1">
    <source>
        <dbReference type="ARBA" id="ARBA00004196"/>
    </source>
</evidence>
<keyword evidence="3" id="KW-1185">Reference proteome</keyword>
<dbReference type="InterPro" id="IPR051848">
    <property type="entry name" value="PGIP"/>
</dbReference>
<dbReference type="InterPro" id="IPR001611">
    <property type="entry name" value="Leu-rich_rpt"/>
</dbReference>